<dbReference type="GO" id="GO:0004789">
    <property type="term" value="F:thiamine-phosphate diphosphorylase activity"/>
    <property type="evidence" value="ECO:0007669"/>
    <property type="project" value="TreeGrafter"/>
</dbReference>
<dbReference type="Pfam" id="PF02581">
    <property type="entry name" value="TMP-TENI"/>
    <property type="match status" value="1"/>
</dbReference>
<dbReference type="HOGENOM" id="CLU_018272_3_4_9"/>
<dbReference type="InterPro" id="IPR022998">
    <property type="entry name" value="ThiamineP_synth_TenI"/>
</dbReference>
<dbReference type="InterPro" id="IPR036206">
    <property type="entry name" value="ThiamineP_synth_sf"/>
</dbReference>
<keyword evidence="2" id="KW-0784">Thiamine biosynthesis</keyword>
<evidence type="ECO:0000259" key="3">
    <source>
        <dbReference type="Pfam" id="PF02581"/>
    </source>
</evidence>
<dbReference type="PANTHER" id="PTHR20857:SF15">
    <property type="entry name" value="THIAMINE-PHOSPHATE SYNTHASE"/>
    <property type="match status" value="1"/>
</dbReference>
<evidence type="ECO:0000256" key="1">
    <source>
        <dbReference type="ARBA" id="ARBA00004948"/>
    </source>
</evidence>
<dbReference type="SUPFAM" id="SSF51391">
    <property type="entry name" value="Thiamin phosphate synthase"/>
    <property type="match status" value="1"/>
</dbReference>
<proteinExistence type="predicted"/>
<dbReference type="AlphaFoldDB" id="A0A078MF88"/>
<dbReference type="InterPro" id="IPR013785">
    <property type="entry name" value="Aldolase_TIM"/>
</dbReference>
<organism evidence="4">
    <name type="scientific">Metalysinibacillus saudimassiliensis</name>
    <dbReference type="NCBI Taxonomy" id="1461583"/>
    <lineage>
        <taxon>Bacteria</taxon>
        <taxon>Bacillati</taxon>
        <taxon>Bacillota</taxon>
        <taxon>Bacilli</taxon>
        <taxon>Bacillales</taxon>
        <taxon>Caryophanaceae</taxon>
        <taxon>Metalysinibacillus</taxon>
    </lineage>
</organism>
<dbReference type="EMBL" id="LN483075">
    <property type="protein sequence ID" value="CEA04092.1"/>
    <property type="molecule type" value="Genomic_DNA"/>
</dbReference>
<dbReference type="Gene3D" id="3.20.20.70">
    <property type="entry name" value="Aldolase class I"/>
    <property type="match status" value="1"/>
</dbReference>
<sequence length="176" mass="18894">MQHAITKGVGFTEASITQILNVLPQVDAVVLREKQLTTQQLANGIATLLTRGADAKKLIVHSAPQLAERFQLLGCHFAADANINGNDFPFLCGQSTHSIQEALSCETRALDYIYFSHIFPSSSKQGMPPRGLQALREVCALTTLPVIALGGITKTNQHLLPSTGASGFAAISMFFN</sequence>
<feature type="domain" description="Thiamine phosphate synthase/TenI" evidence="3">
    <location>
        <begin position="20"/>
        <end position="173"/>
    </location>
</feature>
<comment type="pathway">
    <text evidence="1">Cofactor biosynthesis; thiamine diphosphate biosynthesis.</text>
</comment>
<evidence type="ECO:0000256" key="2">
    <source>
        <dbReference type="ARBA" id="ARBA00022977"/>
    </source>
</evidence>
<protein>
    <submittedName>
        <fullName evidence="4">Regulatory protein TenI</fullName>
    </submittedName>
</protein>
<name>A0A078MF88_9BACL</name>
<dbReference type="GO" id="GO:0005737">
    <property type="term" value="C:cytoplasm"/>
    <property type="evidence" value="ECO:0007669"/>
    <property type="project" value="TreeGrafter"/>
</dbReference>
<accession>A0A078MF88</accession>
<dbReference type="GO" id="GO:0009228">
    <property type="term" value="P:thiamine biosynthetic process"/>
    <property type="evidence" value="ECO:0007669"/>
    <property type="project" value="UniProtKB-KW"/>
</dbReference>
<gene>
    <name evidence="4" type="primary">tenI</name>
    <name evidence="4" type="ORF">BN1050_01817</name>
</gene>
<dbReference type="CDD" id="cd00564">
    <property type="entry name" value="TMP_TenI"/>
    <property type="match status" value="1"/>
</dbReference>
<dbReference type="PANTHER" id="PTHR20857">
    <property type="entry name" value="THIAMINE-PHOSPHATE PYROPHOSPHORYLASE"/>
    <property type="match status" value="1"/>
</dbReference>
<reference evidence="4" key="1">
    <citation type="submission" date="2014-07" db="EMBL/GenBank/DDBJ databases">
        <authorList>
            <person name="Urmite Genomes Urmite Genomes"/>
        </authorList>
    </citation>
    <scope>NUCLEOTIDE SEQUENCE</scope>
    <source>
        <strain evidence="4">13S34_air</strain>
    </source>
</reference>
<dbReference type="PATRIC" id="fig|1461583.4.peg.1741"/>
<evidence type="ECO:0000313" key="4">
    <source>
        <dbReference type="EMBL" id="CEA04092.1"/>
    </source>
</evidence>